<dbReference type="PRINTS" id="PR00837">
    <property type="entry name" value="V5TPXLIKE"/>
</dbReference>
<dbReference type="InterPro" id="IPR001283">
    <property type="entry name" value="CRISP-related"/>
</dbReference>
<dbReference type="SUPFAM" id="SSF55797">
    <property type="entry name" value="PR-1-like"/>
    <property type="match status" value="1"/>
</dbReference>
<dbReference type="InterPro" id="IPR014044">
    <property type="entry name" value="CAP_dom"/>
</dbReference>
<dbReference type="CDD" id="cd05380">
    <property type="entry name" value="CAP_euk"/>
    <property type="match status" value="1"/>
</dbReference>
<gene>
    <name evidence="4" type="primary">LOC129926407</name>
</gene>
<dbReference type="OMA" id="WGENLFR"/>
<evidence type="ECO:0000313" key="4">
    <source>
        <dbReference type="RefSeq" id="XP_055886079.1"/>
    </source>
</evidence>
<sequence length="234" mass="26594">MKIMVMLPRQLPVTVLVMLVQVWDRSLAQSFDPTMPTNLTVDTGISEDIKILLLRLHNDYRRDERLAGDMNRLDWSTALSQEAGRWVKGCDFKHQNNPQWGENLYRSNFKTTPESTVDNALIAWHLEQYNIMPSPTGFIDCCSENKTTCCHYTQMVWASTEFLGCAINECALLKGETTEEDLPDAIFLACYYYPPGNVLSQQPFQRTSSGQCSLCSATNPDCDNGLCYFETSRC</sequence>
<evidence type="ECO:0000256" key="1">
    <source>
        <dbReference type="SAM" id="SignalP"/>
    </source>
</evidence>
<dbReference type="Gene3D" id="3.40.33.10">
    <property type="entry name" value="CAP"/>
    <property type="match status" value="1"/>
</dbReference>
<feature type="domain" description="SCP" evidence="2">
    <location>
        <begin position="47"/>
        <end position="200"/>
    </location>
</feature>
<organism evidence="3 4">
    <name type="scientific">Biomphalaria glabrata</name>
    <name type="common">Bloodfluke planorb</name>
    <name type="synonym">Freshwater snail</name>
    <dbReference type="NCBI Taxonomy" id="6526"/>
    <lineage>
        <taxon>Eukaryota</taxon>
        <taxon>Metazoa</taxon>
        <taxon>Spiralia</taxon>
        <taxon>Lophotrochozoa</taxon>
        <taxon>Mollusca</taxon>
        <taxon>Gastropoda</taxon>
        <taxon>Heterobranchia</taxon>
        <taxon>Euthyneura</taxon>
        <taxon>Panpulmonata</taxon>
        <taxon>Hygrophila</taxon>
        <taxon>Lymnaeoidea</taxon>
        <taxon>Planorbidae</taxon>
        <taxon>Biomphalaria</taxon>
    </lineage>
</organism>
<dbReference type="SMART" id="SM00198">
    <property type="entry name" value="SCP"/>
    <property type="match status" value="1"/>
</dbReference>
<keyword evidence="1" id="KW-0732">Signal</keyword>
<reference evidence="4" key="1">
    <citation type="submission" date="2025-08" db="UniProtKB">
        <authorList>
            <consortium name="RefSeq"/>
        </authorList>
    </citation>
    <scope>IDENTIFICATION</scope>
</reference>
<evidence type="ECO:0000313" key="3">
    <source>
        <dbReference type="Proteomes" id="UP001165740"/>
    </source>
</evidence>
<dbReference type="PANTHER" id="PTHR10334">
    <property type="entry name" value="CYSTEINE-RICH SECRETORY PROTEIN-RELATED"/>
    <property type="match status" value="1"/>
</dbReference>
<name>A0A9W3AFZ8_BIOGL</name>
<dbReference type="AlphaFoldDB" id="A0A9W3AFZ8"/>
<dbReference type="Pfam" id="PF00188">
    <property type="entry name" value="CAP"/>
    <property type="match status" value="1"/>
</dbReference>
<feature type="signal peptide" evidence="1">
    <location>
        <begin position="1"/>
        <end position="28"/>
    </location>
</feature>
<feature type="chain" id="PRO_5040977948" evidence="1">
    <location>
        <begin position="29"/>
        <end position="234"/>
    </location>
</feature>
<keyword evidence="3" id="KW-1185">Reference proteome</keyword>
<dbReference type="RefSeq" id="XP_055886079.1">
    <property type="nucleotide sequence ID" value="XM_056030104.1"/>
</dbReference>
<dbReference type="InterPro" id="IPR035940">
    <property type="entry name" value="CAP_sf"/>
</dbReference>
<dbReference type="Proteomes" id="UP001165740">
    <property type="component" value="Chromosome 5"/>
</dbReference>
<proteinExistence type="predicted"/>
<protein>
    <submittedName>
        <fullName evidence="4">GLIPR1-like protein 1</fullName>
    </submittedName>
</protein>
<dbReference type="OrthoDB" id="674273at2759"/>
<accession>A0A9W3AFZ8</accession>
<dbReference type="GeneID" id="129926407"/>
<dbReference type="InterPro" id="IPR002413">
    <property type="entry name" value="V5_allergen-like"/>
</dbReference>
<dbReference type="PRINTS" id="PR00838">
    <property type="entry name" value="V5ALLERGEN"/>
</dbReference>
<evidence type="ECO:0000259" key="2">
    <source>
        <dbReference type="SMART" id="SM00198"/>
    </source>
</evidence>